<feature type="transmembrane region" description="Helical" evidence="6">
    <location>
        <begin position="446"/>
        <end position="463"/>
    </location>
</feature>
<feature type="transmembrane region" description="Helical" evidence="6">
    <location>
        <begin position="129"/>
        <end position="146"/>
    </location>
</feature>
<evidence type="ECO:0000256" key="3">
    <source>
        <dbReference type="ARBA" id="ARBA00022692"/>
    </source>
</evidence>
<keyword evidence="3 6" id="KW-0812">Transmembrane</keyword>
<name>A0A5P3AEX3_9RHOB</name>
<feature type="transmembrane region" description="Helical" evidence="6">
    <location>
        <begin position="48"/>
        <end position="70"/>
    </location>
</feature>
<evidence type="ECO:0000256" key="1">
    <source>
        <dbReference type="ARBA" id="ARBA00004651"/>
    </source>
</evidence>
<feature type="transmembrane region" description="Helical" evidence="6">
    <location>
        <begin position="104"/>
        <end position="123"/>
    </location>
</feature>
<dbReference type="Proteomes" id="UP000325785">
    <property type="component" value="Chromosome"/>
</dbReference>
<keyword evidence="2" id="KW-1003">Cell membrane</keyword>
<evidence type="ECO:0000256" key="5">
    <source>
        <dbReference type="ARBA" id="ARBA00023136"/>
    </source>
</evidence>
<keyword evidence="5 6" id="KW-0472">Membrane</keyword>
<gene>
    <name evidence="7" type="primary">yjfF</name>
    <name evidence="7" type="ORF">RIdsm_03581</name>
</gene>
<dbReference type="KEGG" id="rid:RIdsm_03581"/>
<evidence type="ECO:0000313" key="8">
    <source>
        <dbReference type="Proteomes" id="UP000325785"/>
    </source>
</evidence>
<dbReference type="Pfam" id="PF02653">
    <property type="entry name" value="BPD_transp_2"/>
    <property type="match status" value="1"/>
</dbReference>
<dbReference type="GO" id="GO:0005886">
    <property type="term" value="C:plasma membrane"/>
    <property type="evidence" value="ECO:0007669"/>
    <property type="project" value="UniProtKB-SubCell"/>
</dbReference>
<dbReference type="InterPro" id="IPR001851">
    <property type="entry name" value="ABC_transp_permease"/>
</dbReference>
<protein>
    <submittedName>
        <fullName evidence="7">Inner membrane ABC transporter permease protein YjfF</fullName>
    </submittedName>
</protein>
<organism evidence="7 8">
    <name type="scientific">Roseovarius indicus</name>
    <dbReference type="NCBI Taxonomy" id="540747"/>
    <lineage>
        <taxon>Bacteria</taxon>
        <taxon>Pseudomonadati</taxon>
        <taxon>Pseudomonadota</taxon>
        <taxon>Alphaproteobacteria</taxon>
        <taxon>Rhodobacterales</taxon>
        <taxon>Roseobacteraceae</taxon>
        <taxon>Roseovarius</taxon>
    </lineage>
</organism>
<dbReference type="PANTHER" id="PTHR32196">
    <property type="entry name" value="ABC TRANSPORTER PERMEASE PROTEIN YPHD-RELATED-RELATED"/>
    <property type="match status" value="1"/>
</dbReference>
<evidence type="ECO:0000256" key="4">
    <source>
        <dbReference type="ARBA" id="ARBA00022989"/>
    </source>
</evidence>
<dbReference type="GO" id="GO:0022857">
    <property type="term" value="F:transmembrane transporter activity"/>
    <property type="evidence" value="ECO:0007669"/>
    <property type="project" value="InterPro"/>
</dbReference>
<feature type="transmembrane region" description="Helical" evidence="6">
    <location>
        <begin position="362"/>
        <end position="386"/>
    </location>
</feature>
<dbReference type="AlphaFoldDB" id="A0A5P3AEX3"/>
<dbReference type="CDD" id="cd06579">
    <property type="entry name" value="TM_PBP1_transp_AraH_like"/>
    <property type="match status" value="1"/>
</dbReference>
<accession>A0A5P3AEX3</accession>
<feature type="transmembrane region" description="Helical" evidence="6">
    <location>
        <begin position="398"/>
        <end position="415"/>
    </location>
</feature>
<feature type="transmembrane region" description="Helical" evidence="6">
    <location>
        <begin position="240"/>
        <end position="259"/>
    </location>
</feature>
<feature type="transmembrane region" description="Helical" evidence="6">
    <location>
        <begin position="188"/>
        <end position="208"/>
    </location>
</feature>
<feature type="transmembrane region" description="Helical" evidence="6">
    <location>
        <begin position="266"/>
        <end position="286"/>
    </location>
</feature>
<keyword evidence="4 6" id="KW-1133">Transmembrane helix</keyword>
<reference evidence="7 8" key="1">
    <citation type="submission" date="2018-08" db="EMBL/GenBank/DDBJ databases">
        <title>Genetic Globetrotter - A new plasmid hitch-hiking vast phylogenetic and geographic distances.</title>
        <authorList>
            <person name="Vollmers J."/>
            <person name="Petersen J."/>
        </authorList>
    </citation>
    <scope>NUCLEOTIDE SEQUENCE [LARGE SCALE GENOMIC DNA]</scope>
    <source>
        <strain evidence="7 8">DSM 26383</strain>
    </source>
</reference>
<evidence type="ECO:0000313" key="7">
    <source>
        <dbReference type="EMBL" id="QEW27761.1"/>
    </source>
</evidence>
<sequence>MTGRSDTRGRVSVLPMPKSFALIWLNIGLSLVVAAIGLGVGFAQEVSAQRVILFTILTATVLFLLLNYIVAAFEANAAARAEETEEEQEDRSGRARKLWRNNRVLIIAMAGLLVLYLLLTAAIPEFRSIKNLIGFLVLELILLFAFKVSGQFASGRSAFIGLIVLFALIVISSFSIEGFLSGPNIKAILLFAAFLGIASVGQTMVALLGGLDLSIPFVIGSSNIALLFLITLGVPSFVAFGFILVLGGIVGLLNGIMSFRLQGQALIVTLGSGFALAGFTQIMTSIGSQFAGNVFGTVPKWLSNLAAMNGKFIGMNFPPTIAIWIIIAILMIIGLRTTAWGRNLYALGGNRRSASLIGVSEFKYWVGCYTISGVFAALTGSLLLGWSGGAFIGVGDPYLFTTLAAVVIGGTSLLGGNGGYGFTVIGVLVLQVLTSFLQGIGLQYEWQQFIFGLLILPMVALYGRSPHIRATV</sequence>
<feature type="transmembrane region" description="Helical" evidence="6">
    <location>
        <begin position="422"/>
        <end position="440"/>
    </location>
</feature>
<feature type="transmembrane region" description="Helical" evidence="6">
    <location>
        <begin position="158"/>
        <end position="176"/>
    </location>
</feature>
<proteinExistence type="predicted"/>
<evidence type="ECO:0000256" key="6">
    <source>
        <dbReference type="SAM" id="Phobius"/>
    </source>
</evidence>
<comment type="subcellular location">
    <subcellularLocation>
        <location evidence="1">Cell membrane</location>
        <topology evidence="1">Multi-pass membrane protein</topology>
    </subcellularLocation>
</comment>
<feature type="transmembrane region" description="Helical" evidence="6">
    <location>
        <begin position="21"/>
        <end position="42"/>
    </location>
</feature>
<dbReference type="EMBL" id="CP031598">
    <property type="protein sequence ID" value="QEW27761.1"/>
    <property type="molecule type" value="Genomic_DNA"/>
</dbReference>
<feature type="transmembrane region" description="Helical" evidence="6">
    <location>
        <begin position="321"/>
        <end position="341"/>
    </location>
</feature>
<evidence type="ECO:0000256" key="2">
    <source>
        <dbReference type="ARBA" id="ARBA00022475"/>
    </source>
</evidence>
<dbReference type="RefSeq" id="WP_074940418.1">
    <property type="nucleotide sequence ID" value="NZ_CP031598.1"/>
</dbReference>